<proteinExistence type="predicted"/>
<sequence length="136" mass="14949">MWGLPVPLVPGSCLVPETTPTDRVSTHAAPGSRGLSIISASGSVVNDFHLSQRQRRQRTISSSLTEADNPSLSPALLRSMSSFEGMYPEFFAMRTADWARQIAEQAEENAQDAADFERTDQTQDRESSNQVLRHGT</sequence>
<accession>A0A9W9GU01</accession>
<feature type="region of interest" description="Disordered" evidence="1">
    <location>
        <begin position="106"/>
        <end position="136"/>
    </location>
</feature>
<comment type="caution">
    <text evidence="2">The sequence shown here is derived from an EMBL/GenBank/DDBJ whole genome shotgun (WGS) entry which is preliminary data.</text>
</comment>
<protein>
    <submittedName>
        <fullName evidence="2">Uncharacterized protein</fullName>
    </submittedName>
</protein>
<dbReference type="EMBL" id="JAPQKL010000005">
    <property type="protein sequence ID" value="KAJ5129886.1"/>
    <property type="molecule type" value="Genomic_DNA"/>
</dbReference>
<organism evidence="2 3">
    <name type="scientific">Penicillium bovifimosum</name>
    <dbReference type="NCBI Taxonomy" id="126998"/>
    <lineage>
        <taxon>Eukaryota</taxon>
        <taxon>Fungi</taxon>
        <taxon>Dikarya</taxon>
        <taxon>Ascomycota</taxon>
        <taxon>Pezizomycotina</taxon>
        <taxon>Eurotiomycetes</taxon>
        <taxon>Eurotiomycetidae</taxon>
        <taxon>Eurotiales</taxon>
        <taxon>Aspergillaceae</taxon>
        <taxon>Penicillium</taxon>
    </lineage>
</organism>
<gene>
    <name evidence="2" type="ORF">N7515_005925</name>
</gene>
<evidence type="ECO:0000256" key="1">
    <source>
        <dbReference type="SAM" id="MobiDB-lite"/>
    </source>
</evidence>
<dbReference type="GeneID" id="81405839"/>
<evidence type="ECO:0000313" key="3">
    <source>
        <dbReference type="Proteomes" id="UP001149079"/>
    </source>
</evidence>
<dbReference type="AlphaFoldDB" id="A0A9W9GU01"/>
<feature type="compositionally biased region" description="Basic and acidic residues" evidence="1">
    <location>
        <begin position="115"/>
        <end position="127"/>
    </location>
</feature>
<evidence type="ECO:0000313" key="2">
    <source>
        <dbReference type="EMBL" id="KAJ5129886.1"/>
    </source>
</evidence>
<reference evidence="2" key="1">
    <citation type="submission" date="2022-11" db="EMBL/GenBank/DDBJ databases">
        <authorList>
            <person name="Petersen C."/>
        </authorList>
    </citation>
    <scope>NUCLEOTIDE SEQUENCE</scope>
    <source>
        <strain evidence="2">IBT 22155</strain>
    </source>
</reference>
<name>A0A9W9GU01_9EURO</name>
<dbReference type="RefSeq" id="XP_056520265.1">
    <property type="nucleotide sequence ID" value="XM_056666669.1"/>
</dbReference>
<keyword evidence="3" id="KW-1185">Reference proteome</keyword>
<reference evidence="2" key="2">
    <citation type="journal article" date="2023" name="IMA Fungus">
        <title>Comparative genomic study of the Penicillium genus elucidates a diverse pangenome and 15 lateral gene transfer events.</title>
        <authorList>
            <person name="Petersen C."/>
            <person name="Sorensen T."/>
            <person name="Nielsen M.R."/>
            <person name="Sondergaard T.E."/>
            <person name="Sorensen J.L."/>
            <person name="Fitzpatrick D.A."/>
            <person name="Frisvad J.C."/>
            <person name="Nielsen K.L."/>
        </authorList>
    </citation>
    <scope>NUCLEOTIDE SEQUENCE</scope>
    <source>
        <strain evidence="2">IBT 22155</strain>
    </source>
</reference>
<dbReference type="Proteomes" id="UP001149079">
    <property type="component" value="Unassembled WGS sequence"/>
</dbReference>
<feature type="region of interest" description="Disordered" evidence="1">
    <location>
        <begin position="49"/>
        <end position="73"/>
    </location>
</feature>